<gene>
    <name evidence="2" type="ORF">TPAB3V08_LOCUS2252</name>
</gene>
<dbReference type="Proteomes" id="UP001153148">
    <property type="component" value="Unassembled WGS sequence"/>
</dbReference>
<accession>A0ABN7NIT2</accession>
<evidence type="ECO:0000313" key="3">
    <source>
        <dbReference type="Proteomes" id="UP001153148"/>
    </source>
</evidence>
<proteinExistence type="predicted"/>
<feature type="region of interest" description="Disordered" evidence="1">
    <location>
        <begin position="1"/>
        <end position="47"/>
    </location>
</feature>
<evidence type="ECO:0000256" key="1">
    <source>
        <dbReference type="SAM" id="MobiDB-lite"/>
    </source>
</evidence>
<sequence>MSESLKRKGKNGITPKPSPFSQKKKLQSESNSLRQEQKGEQLPHLSHPLGALLTPTLVTLLALNHPSSVVF</sequence>
<comment type="caution">
    <text evidence="2">The sequence shown here is derived from an EMBL/GenBank/DDBJ whole genome shotgun (WGS) entry which is preliminary data.</text>
</comment>
<dbReference type="EMBL" id="CAJPIN010002252">
    <property type="protein sequence ID" value="CAG2055246.1"/>
    <property type="molecule type" value="Genomic_DNA"/>
</dbReference>
<organism evidence="2 3">
    <name type="scientific">Timema podura</name>
    <name type="common">Walking stick</name>
    <dbReference type="NCBI Taxonomy" id="61482"/>
    <lineage>
        <taxon>Eukaryota</taxon>
        <taxon>Metazoa</taxon>
        <taxon>Ecdysozoa</taxon>
        <taxon>Arthropoda</taxon>
        <taxon>Hexapoda</taxon>
        <taxon>Insecta</taxon>
        <taxon>Pterygota</taxon>
        <taxon>Neoptera</taxon>
        <taxon>Polyneoptera</taxon>
        <taxon>Phasmatodea</taxon>
        <taxon>Timematodea</taxon>
        <taxon>Timematoidea</taxon>
        <taxon>Timematidae</taxon>
        <taxon>Timema</taxon>
    </lineage>
</organism>
<protein>
    <submittedName>
        <fullName evidence="2">Uncharacterized protein</fullName>
    </submittedName>
</protein>
<keyword evidence="3" id="KW-1185">Reference proteome</keyword>
<evidence type="ECO:0000313" key="2">
    <source>
        <dbReference type="EMBL" id="CAG2055246.1"/>
    </source>
</evidence>
<reference evidence="2" key="1">
    <citation type="submission" date="2021-03" db="EMBL/GenBank/DDBJ databases">
        <authorList>
            <person name="Tran Van P."/>
        </authorList>
    </citation>
    <scope>NUCLEOTIDE SEQUENCE</scope>
</reference>
<name>A0ABN7NIT2_TIMPD</name>